<dbReference type="InterPro" id="IPR004302">
    <property type="entry name" value="Cellulose/chitin-bd_N"/>
</dbReference>
<reference evidence="3 4" key="1">
    <citation type="submission" date="2016-03" db="EMBL/GenBank/DDBJ databases">
        <title>Genome sequence of Providencia stuartii strain, isolated from the salivary glands of larval Lucilia sericata.</title>
        <authorList>
            <person name="Yuan Y."/>
            <person name="Zhang Y."/>
            <person name="Fu S."/>
            <person name="Crippen T.L."/>
            <person name="Visi D."/>
            <person name="Benbow M.E."/>
            <person name="Allen M."/>
            <person name="Tomberlin J.K."/>
            <person name="Sze S.-H."/>
            <person name="Tarone A.M."/>
        </authorList>
    </citation>
    <scope>NUCLEOTIDE SEQUENCE [LARGE SCALE GENOMIC DNA]</scope>
    <source>
        <strain evidence="3 4">Crippen</strain>
    </source>
</reference>
<dbReference type="InterPro" id="IPR051024">
    <property type="entry name" value="GlcNAc_Chitin_IntDeg"/>
</dbReference>
<name>A0A1S1HVH1_PROST</name>
<dbReference type="SUPFAM" id="SSF81296">
    <property type="entry name" value="E set domains"/>
    <property type="match status" value="1"/>
</dbReference>
<keyword evidence="1" id="KW-0732">Signal</keyword>
<evidence type="ECO:0000259" key="2">
    <source>
        <dbReference type="Pfam" id="PF03067"/>
    </source>
</evidence>
<evidence type="ECO:0000313" key="4">
    <source>
        <dbReference type="Proteomes" id="UP000179588"/>
    </source>
</evidence>
<dbReference type="Proteomes" id="UP000179588">
    <property type="component" value="Unassembled WGS sequence"/>
</dbReference>
<proteinExistence type="predicted"/>
<dbReference type="Pfam" id="PF03067">
    <property type="entry name" value="LPMO_10"/>
    <property type="match status" value="1"/>
</dbReference>
<evidence type="ECO:0000313" key="3">
    <source>
        <dbReference type="EMBL" id="OHT26038.1"/>
    </source>
</evidence>
<dbReference type="RefSeq" id="WP_070924997.1">
    <property type="nucleotide sequence ID" value="NZ_CANMXG010000002.1"/>
</dbReference>
<sequence length="209" mass="23452">MSKLILPLILFSLLSTVLCSISFRSSAHGYVITPPSRSYMCFVRDYNVNQKTPDNLNCGDGPTYYPQGLEALKNFPESGPVDGNIASVGNMIFAPLDEQTPDRWKKTELKTGSNKFTWFLTAAHKTTNWRYFITKTGWDQSSPLTRASFDLTPFCQRDDNGAAPPLATPIDFQCTIPADRTGYHVILAVWDVYDTTNAFYQVIDVNLTK</sequence>
<comment type="caution">
    <text evidence="3">The sequence shown here is derived from an EMBL/GenBank/DDBJ whole genome shotgun (WGS) entry which is preliminary data.</text>
</comment>
<protein>
    <submittedName>
        <fullName evidence="3">Chitin-binding protein</fullName>
    </submittedName>
</protein>
<feature type="domain" description="Chitin-binding type-4" evidence="2">
    <location>
        <begin position="28"/>
        <end position="205"/>
    </location>
</feature>
<gene>
    <name evidence="3" type="ORF">A3Q29_01525</name>
</gene>
<dbReference type="PANTHER" id="PTHR34823">
    <property type="entry name" value="GLCNAC-BINDING PROTEIN A"/>
    <property type="match status" value="1"/>
</dbReference>
<dbReference type="EMBL" id="LVIE01000001">
    <property type="protein sequence ID" value="OHT26038.1"/>
    <property type="molecule type" value="Genomic_DNA"/>
</dbReference>
<evidence type="ECO:0000256" key="1">
    <source>
        <dbReference type="ARBA" id="ARBA00022729"/>
    </source>
</evidence>
<dbReference type="InterPro" id="IPR014756">
    <property type="entry name" value="Ig_E-set"/>
</dbReference>
<organism evidence="3 4">
    <name type="scientific">Providencia stuartii</name>
    <dbReference type="NCBI Taxonomy" id="588"/>
    <lineage>
        <taxon>Bacteria</taxon>
        <taxon>Pseudomonadati</taxon>
        <taxon>Pseudomonadota</taxon>
        <taxon>Gammaproteobacteria</taxon>
        <taxon>Enterobacterales</taxon>
        <taxon>Morganellaceae</taxon>
        <taxon>Providencia</taxon>
    </lineage>
</organism>
<dbReference type="CDD" id="cd21177">
    <property type="entry name" value="LPMO_AA10"/>
    <property type="match status" value="1"/>
</dbReference>
<dbReference type="PANTHER" id="PTHR34823:SF1">
    <property type="entry name" value="CHITIN-BINDING TYPE-4 DOMAIN-CONTAINING PROTEIN"/>
    <property type="match status" value="1"/>
</dbReference>
<dbReference type="AlphaFoldDB" id="A0A1S1HVH1"/>
<dbReference type="Gene3D" id="2.70.50.50">
    <property type="entry name" value="chitin-binding protein cbp21"/>
    <property type="match status" value="1"/>
</dbReference>
<keyword evidence="4" id="KW-1185">Reference proteome</keyword>
<dbReference type="OrthoDB" id="3675244at2"/>
<accession>A0A1S1HVH1</accession>